<evidence type="ECO:0000256" key="1">
    <source>
        <dbReference type="SAM" id="Phobius"/>
    </source>
</evidence>
<accession>A0A4P9VMU9</accession>
<dbReference type="InterPro" id="IPR021484">
    <property type="entry name" value="DUF3137"/>
</dbReference>
<keyword evidence="1" id="KW-0812">Transmembrane</keyword>
<evidence type="ECO:0000313" key="2">
    <source>
        <dbReference type="EMBL" id="RDH44693.1"/>
    </source>
</evidence>
<comment type="caution">
    <text evidence="2">The sequence shown here is derived from an EMBL/GenBank/DDBJ whole genome shotgun (WGS) entry which is preliminary data.</text>
</comment>
<feature type="transmembrane region" description="Helical" evidence="1">
    <location>
        <begin position="53"/>
        <end position="86"/>
    </location>
</feature>
<keyword evidence="3" id="KW-1185">Reference proteome</keyword>
<dbReference type="Pfam" id="PF11335">
    <property type="entry name" value="DUF3137"/>
    <property type="match status" value="1"/>
</dbReference>
<reference evidence="2 3" key="1">
    <citation type="submission" date="2017-04" db="EMBL/GenBank/DDBJ databases">
        <title>Draft genome sequence of Zooshikella ganghwensis VG4 isolated from Red Sea sediments.</title>
        <authorList>
            <person name="Rehman Z."/>
            <person name="Alam I."/>
            <person name="Kamau A."/>
            <person name="Bajic V."/>
            <person name="Leiknes T."/>
        </authorList>
    </citation>
    <scope>NUCLEOTIDE SEQUENCE [LARGE SCALE GENOMIC DNA]</scope>
    <source>
        <strain evidence="2 3">VG4</strain>
    </source>
</reference>
<proteinExistence type="predicted"/>
<evidence type="ECO:0000313" key="3">
    <source>
        <dbReference type="Proteomes" id="UP000257039"/>
    </source>
</evidence>
<sequence>MIKQGILRYFMKSIDELTAFYVDAFTEGKGDLVKQSELIGNTLYQSVQKGLLVWLAAIIIAALVFSSSTWILFFILASAAVIGWLVNDQYKQAKQAFNERCYAEIFPKLVQFVDGNLHYAPARVVSQHVFTDAKLIPLPFNAYSGQDYLSGEYDGVHFEASTVTVKHQNESSNPLIKCLAQDKELFSGVLIRAEFELASKGQVVILPKNKPDFDPEYLGAKCYSRLERCPVKFAEFERSFVVLASDSMLAKSLLSERFMLRILSLQQKFGNNVYITVADGHVTIAVNGLHIFDRSRNIYFDNFYADDVMSWYGDLMRVFTVFYDLGLTSRAS</sequence>
<protein>
    <submittedName>
        <fullName evidence="2">DUF3137 domain-containing protein</fullName>
    </submittedName>
</protein>
<keyword evidence="1" id="KW-1133">Transmembrane helix</keyword>
<dbReference type="Proteomes" id="UP000257039">
    <property type="component" value="Unassembled WGS sequence"/>
</dbReference>
<keyword evidence="1" id="KW-0472">Membrane</keyword>
<organism evidence="2 3">
    <name type="scientific">Zooshikella ganghwensis</name>
    <dbReference type="NCBI Taxonomy" id="202772"/>
    <lineage>
        <taxon>Bacteria</taxon>
        <taxon>Pseudomonadati</taxon>
        <taxon>Pseudomonadota</taxon>
        <taxon>Gammaproteobacteria</taxon>
        <taxon>Oceanospirillales</taxon>
        <taxon>Zooshikellaceae</taxon>
        <taxon>Zooshikella</taxon>
    </lineage>
</organism>
<name>A0A4P9VMU9_9GAMM</name>
<dbReference type="EMBL" id="NDXW01000001">
    <property type="protein sequence ID" value="RDH44693.1"/>
    <property type="molecule type" value="Genomic_DNA"/>
</dbReference>
<dbReference type="AlphaFoldDB" id="A0A4P9VMU9"/>
<gene>
    <name evidence="2" type="ORF">B9G39_15330</name>
</gene>